<dbReference type="OrthoDB" id="9796191at2"/>
<dbReference type="Pfam" id="PF13406">
    <property type="entry name" value="SLT_2"/>
    <property type="match status" value="1"/>
</dbReference>
<keyword evidence="1" id="KW-0472">Membrane</keyword>
<gene>
    <name evidence="3" type="ORF">SAMN05660282_00967</name>
</gene>
<dbReference type="EMBL" id="FOPJ01000004">
    <property type="protein sequence ID" value="SFG45699.1"/>
    <property type="molecule type" value="Genomic_DNA"/>
</dbReference>
<dbReference type="GO" id="GO:0008933">
    <property type="term" value="F:peptidoglycan lytic transglycosylase activity"/>
    <property type="evidence" value="ECO:0007669"/>
    <property type="project" value="TreeGrafter"/>
</dbReference>
<reference evidence="3 4" key="1">
    <citation type="submission" date="2016-10" db="EMBL/GenBank/DDBJ databases">
        <authorList>
            <person name="de Groot N.N."/>
        </authorList>
    </citation>
    <scope>NUCLEOTIDE SEQUENCE [LARGE SCALE GENOMIC DNA]</scope>
    <source>
        <strain>J11</strain>
        <strain evidence="4">PG 39</strain>
    </source>
</reference>
<feature type="domain" description="Transglycosylase SLT" evidence="2">
    <location>
        <begin position="178"/>
        <end position="218"/>
    </location>
</feature>
<dbReference type="CDD" id="cd13399">
    <property type="entry name" value="Slt35-like"/>
    <property type="match status" value="1"/>
</dbReference>
<name>A0A1I2S1R3_9CORY</name>
<proteinExistence type="predicted"/>
<dbReference type="GO" id="GO:0009253">
    <property type="term" value="P:peptidoglycan catabolic process"/>
    <property type="evidence" value="ECO:0007669"/>
    <property type="project" value="TreeGrafter"/>
</dbReference>
<accession>A0A1I2S1R3</accession>
<keyword evidence="4" id="KW-1185">Reference proteome</keyword>
<dbReference type="InterPro" id="IPR043426">
    <property type="entry name" value="MltB-like"/>
</dbReference>
<feature type="transmembrane region" description="Helical" evidence="1">
    <location>
        <begin position="12"/>
        <end position="33"/>
    </location>
</feature>
<evidence type="ECO:0000313" key="3">
    <source>
        <dbReference type="EMBL" id="SFG45699.1"/>
    </source>
</evidence>
<dbReference type="Proteomes" id="UP000199065">
    <property type="component" value="Unassembled WGS sequence"/>
</dbReference>
<evidence type="ECO:0000313" key="4">
    <source>
        <dbReference type="Proteomes" id="UP000199065"/>
    </source>
</evidence>
<dbReference type="PANTHER" id="PTHR30163:SF8">
    <property type="entry name" value="LYTIC MUREIN TRANSGLYCOSYLASE"/>
    <property type="match status" value="1"/>
</dbReference>
<dbReference type="PANTHER" id="PTHR30163">
    <property type="entry name" value="MEMBRANE-BOUND LYTIC MUREIN TRANSGLYCOSYLASE B"/>
    <property type="match status" value="1"/>
</dbReference>
<dbReference type="InterPro" id="IPR031304">
    <property type="entry name" value="SLT_2"/>
</dbReference>
<keyword evidence="1" id="KW-0812">Transmembrane</keyword>
<dbReference type="SUPFAM" id="SSF53955">
    <property type="entry name" value="Lysozyme-like"/>
    <property type="match status" value="1"/>
</dbReference>
<dbReference type="AlphaFoldDB" id="A0A1I2S1R3"/>
<dbReference type="RefSeq" id="WP_092284975.1">
    <property type="nucleotide sequence ID" value="NZ_FOPJ01000004.1"/>
</dbReference>
<dbReference type="InterPro" id="IPR023346">
    <property type="entry name" value="Lysozyme-like_dom_sf"/>
</dbReference>
<keyword evidence="1" id="KW-1133">Transmembrane helix</keyword>
<dbReference type="STRING" id="185761.SAMN05660282_00967"/>
<protein>
    <submittedName>
        <fullName evidence="3">Transglycosylase SLT domain-containing protein</fullName>
    </submittedName>
</protein>
<dbReference type="Gene3D" id="1.10.530.10">
    <property type="match status" value="1"/>
</dbReference>
<organism evidence="3 4">
    <name type="scientific">Corynebacterium spheniscorum</name>
    <dbReference type="NCBI Taxonomy" id="185761"/>
    <lineage>
        <taxon>Bacteria</taxon>
        <taxon>Bacillati</taxon>
        <taxon>Actinomycetota</taxon>
        <taxon>Actinomycetes</taxon>
        <taxon>Mycobacteriales</taxon>
        <taxon>Corynebacteriaceae</taxon>
        <taxon>Corynebacterium</taxon>
    </lineage>
</organism>
<evidence type="ECO:0000256" key="1">
    <source>
        <dbReference type="SAM" id="Phobius"/>
    </source>
</evidence>
<sequence length="261" mass="28043">MNEGVRRALGCGCGSVLAMVMAIIMVGVGLFSFGPANKYSGSDPLPENVPPLRGEEVPMIDVHAPGRTSLKLGFWAEPIAKDTGIPVAALQAYGNAELIAAQAWPECHLSWTTLAGIGWVETQHGSYSGKVFSPSKINAEGYVEPPIVGPALDGSNGFMEIRDTDNGELDGDTEFDRAVGPMQFIPTTWARFGRDANGDGKADPQQIDDAALSAAHLLCAGRNLTDPEEWRSAIHAYNQSTEYMLKVREAANAYAERRTVY</sequence>
<evidence type="ECO:0000259" key="2">
    <source>
        <dbReference type="Pfam" id="PF13406"/>
    </source>
</evidence>